<dbReference type="RefSeq" id="WP_225250922.1">
    <property type="nucleotide sequence ID" value="NZ_JAIWIU010000091.1"/>
</dbReference>
<dbReference type="NCBIfam" id="TIGR03016">
    <property type="entry name" value="pepcterm_hypo_1"/>
    <property type="match status" value="1"/>
</dbReference>
<dbReference type="Pfam" id="PF10082">
    <property type="entry name" value="BBP2_2"/>
    <property type="match status" value="1"/>
</dbReference>
<gene>
    <name evidence="1" type="ORF">LDJ79_13390</name>
</gene>
<comment type="caution">
    <text evidence="1">The sequence shown here is derived from an EMBL/GenBank/DDBJ whole genome shotgun (WGS) entry which is preliminary data.</text>
</comment>
<dbReference type="EMBL" id="JAIWIU010000091">
    <property type="protein sequence ID" value="MCA2017114.1"/>
    <property type="molecule type" value="Genomic_DNA"/>
</dbReference>
<keyword evidence="2" id="KW-1185">Reference proteome</keyword>
<sequence length="467" mass="52622">MTKTSFAADVLVTPSLETKLVYTDNVNSVATNEQTSSITYFTGGLSVQAKGNDGQLSLDYTLQQLVYSYDSEKNKLFNSLSFNADKGLFSTTNVRGNVAASISNVSRNLETNANNDVSNGYTIESRNAQAGLSYQSNPAGMFDLNTKVDASVTNNEDSVGNNHSYTGTLNLQQGQAAHTLFWSSVDRYELTQGQSEDKNTKSTEAENEFGWRTESGISPLVHSFYENYQGQGRSDSQDSASVGPGVRYYFSKSSYIEVGYDFTLKEDDSDSWRAKAHWAPSPRTSLDADYKQRFYGDAYTLSFKHTHHRLTNTVSYTESVSNYDRSLYIEGAEINQLSLTKTFSWESQLAFKRTIAKLIITSDKKQSMSNIANDTQVETYSSKLNLEHKLTRSMTLTPGFQFKHYKFYNQNESNQEDYYRKWDLELSKKFAADLSVDFELSYEDRSSTSSSAAYQENRVSLNVRKEL</sequence>
<organism evidence="1 2">
    <name type="scientific">Vibrio tritonius</name>
    <dbReference type="NCBI Taxonomy" id="1435069"/>
    <lineage>
        <taxon>Bacteria</taxon>
        <taxon>Pseudomonadati</taxon>
        <taxon>Pseudomonadota</taxon>
        <taxon>Gammaproteobacteria</taxon>
        <taxon>Vibrionales</taxon>
        <taxon>Vibrionaceae</taxon>
        <taxon>Vibrio</taxon>
    </lineage>
</organism>
<proteinExistence type="predicted"/>
<protein>
    <submittedName>
        <fullName evidence="1">TIGR03016 family PEP-CTERM system-associated outer membrane protein</fullName>
    </submittedName>
</protein>
<dbReference type="InterPro" id="IPR017467">
    <property type="entry name" value="CHP03016_PEP-CTERM"/>
</dbReference>
<name>A0ABS7YN50_9VIBR</name>
<dbReference type="Proteomes" id="UP001199044">
    <property type="component" value="Unassembled WGS sequence"/>
</dbReference>
<reference evidence="2" key="1">
    <citation type="submission" date="2023-07" db="EMBL/GenBank/DDBJ databases">
        <title>Molecular identification of indigenous halophilic bacteria isolated from red sea cost, biodegradation of synthetic dyes and assessment of degraded metabolite toxicity.</title>
        <authorList>
            <person name="Chaieb K."/>
            <person name="Altayb H.N."/>
        </authorList>
    </citation>
    <scope>NUCLEOTIDE SEQUENCE [LARGE SCALE GENOMIC DNA]</scope>
    <source>
        <strain evidence="2">K20</strain>
    </source>
</reference>
<dbReference type="InterPro" id="IPR018759">
    <property type="entry name" value="BBP2_2"/>
</dbReference>
<evidence type="ECO:0000313" key="2">
    <source>
        <dbReference type="Proteomes" id="UP001199044"/>
    </source>
</evidence>
<evidence type="ECO:0000313" key="1">
    <source>
        <dbReference type="EMBL" id="MCA2017114.1"/>
    </source>
</evidence>
<dbReference type="SUPFAM" id="SSF56935">
    <property type="entry name" value="Porins"/>
    <property type="match status" value="1"/>
</dbReference>
<accession>A0ABS7YN50</accession>